<proteinExistence type="predicted"/>
<dbReference type="PROSITE" id="PS50234">
    <property type="entry name" value="VWFA"/>
    <property type="match status" value="1"/>
</dbReference>
<feature type="region of interest" description="Disordered" evidence="1">
    <location>
        <begin position="203"/>
        <end position="225"/>
    </location>
</feature>
<feature type="signal peptide" evidence="2">
    <location>
        <begin position="1"/>
        <end position="19"/>
    </location>
</feature>
<protein>
    <submittedName>
        <fullName evidence="4">VWA domain-containing protein</fullName>
    </submittedName>
</protein>
<evidence type="ECO:0000259" key="3">
    <source>
        <dbReference type="PROSITE" id="PS50234"/>
    </source>
</evidence>
<organism evidence="4 5">
    <name type="scientific">Aquicoccus porphyridii</name>
    <dbReference type="NCBI Taxonomy" id="1852029"/>
    <lineage>
        <taxon>Bacteria</taxon>
        <taxon>Pseudomonadati</taxon>
        <taxon>Pseudomonadota</taxon>
        <taxon>Alphaproteobacteria</taxon>
        <taxon>Rhodobacterales</taxon>
        <taxon>Paracoccaceae</taxon>
        <taxon>Aquicoccus</taxon>
    </lineage>
</organism>
<dbReference type="SUPFAM" id="SSF53300">
    <property type="entry name" value="vWA-like"/>
    <property type="match status" value="1"/>
</dbReference>
<accession>A0A5A9YY91</accession>
<comment type="caution">
    <text evidence="4">The sequence shown here is derived from an EMBL/GenBank/DDBJ whole genome shotgun (WGS) entry which is preliminary data.</text>
</comment>
<evidence type="ECO:0000313" key="4">
    <source>
        <dbReference type="EMBL" id="KAA0909818.1"/>
    </source>
</evidence>
<dbReference type="AlphaFoldDB" id="A0A5A9YY91"/>
<evidence type="ECO:0000313" key="5">
    <source>
        <dbReference type="Proteomes" id="UP000325291"/>
    </source>
</evidence>
<dbReference type="Pfam" id="PF13519">
    <property type="entry name" value="VWA_2"/>
    <property type="match status" value="1"/>
</dbReference>
<feature type="domain" description="VWFA" evidence="3">
    <location>
        <begin position="22"/>
        <end position="201"/>
    </location>
</feature>
<dbReference type="RefSeq" id="WP_149187088.1">
    <property type="nucleotide sequence ID" value="NZ_VINQ01000024.1"/>
</dbReference>
<evidence type="ECO:0000256" key="2">
    <source>
        <dbReference type="SAM" id="SignalP"/>
    </source>
</evidence>
<dbReference type="EMBL" id="VINQ01000024">
    <property type="protein sequence ID" value="KAA0909818.1"/>
    <property type="molecule type" value="Genomic_DNA"/>
</dbReference>
<evidence type="ECO:0000256" key="1">
    <source>
        <dbReference type="SAM" id="MobiDB-lite"/>
    </source>
</evidence>
<gene>
    <name evidence="4" type="ORF">FLO80_19825</name>
</gene>
<dbReference type="Gene3D" id="3.40.50.410">
    <property type="entry name" value="von Willebrand factor, type A domain"/>
    <property type="match status" value="1"/>
</dbReference>
<dbReference type="SMART" id="SM00327">
    <property type="entry name" value="VWA"/>
    <property type="match status" value="1"/>
</dbReference>
<keyword evidence="2" id="KW-0732">Signal</keyword>
<dbReference type="InterPro" id="IPR002035">
    <property type="entry name" value="VWF_A"/>
</dbReference>
<dbReference type="InterPro" id="IPR036465">
    <property type="entry name" value="vWFA_dom_sf"/>
</dbReference>
<name>A0A5A9YY91_9RHOB</name>
<dbReference type="Proteomes" id="UP000325291">
    <property type="component" value="Unassembled WGS sequence"/>
</dbReference>
<keyword evidence="5" id="KW-1185">Reference proteome</keyword>
<sequence length="759" mass="80064">MRILFSSLLLSLTALSAHAADDVMVVFDGSNSMWGQIDGTAKIEIARDAIGNLTAELDTDTNVGLMAYGHRRRGDCGDIEVILPPAPLDRAAFLDHVARITPTGKTPLTDAVEQAAEALSFRDRPATVLLISDGLESCDRDPCALAATLARTGVSFTAHVVGFGLGAGADTASLACIAKETGGKFLAADDAATLGAALSTVGAEVAQAPPEPEPEPESEPGPQIEISAPQSVTQGAEFALSWAPVGDNPRDYVSIVPMGADDDASGAYVRVSDRSSGTLVAPADTGLYELRYMPQSGDTPLGRAAIEVIAAEVSLSAPDTTLTGAAFDVSWTGTVHPRDFVTIVPMGADDDASGNYFRTGGDDGTKSLKAPADTGLYEVRYVLDEGRRVMARTTIEVTEPEVTVSAPDTTLTGAAFDVSWTGTVHPRDFVTIVPMGADDDASGNYFRTGGDDGTKSLKAPADTGLYEVRYVLDEGRRVMARATIEVTEPEVTVSAPDTTLTGAAFDVSWTGTVHPRDFVTIVPMGADDDASGNYFRTGGADGTKSLKAPADTGLYEVRYVLDEGRRVMARTTIEVTEPEVTVSAPEQLRVGERLRVEWTGAVHPRDYVTLVPRGSPDDTSGQFKRVGNAARADLSAPDAPGLYELRYVLNEGRRVLARAPVEVLAEDAQLSTGATLQAPEAAAPGAVIEVSWTGGADSADQRITLARGDQAIFTWVLAKKIDGPPPLRLTLPDTPGLYELRFLDVSGQQVLSRAPIEIR</sequence>
<reference evidence="4 5" key="1">
    <citation type="submission" date="2019-07" db="EMBL/GenBank/DDBJ databases">
        <title>Aquicoccus porphyridii gen. nov., sp. nov., isolated from a small marine red alga, Porphyridium marinum.</title>
        <authorList>
            <person name="Liu L."/>
        </authorList>
    </citation>
    <scope>NUCLEOTIDE SEQUENCE [LARGE SCALE GENOMIC DNA]</scope>
    <source>
        <strain evidence="4 5">L1 8-17</strain>
    </source>
</reference>
<feature type="chain" id="PRO_5022727314" evidence="2">
    <location>
        <begin position="20"/>
        <end position="759"/>
    </location>
</feature>